<dbReference type="CDD" id="cd03034">
    <property type="entry name" value="ArsC_ArsC"/>
    <property type="match status" value="1"/>
</dbReference>
<evidence type="ECO:0000313" key="5">
    <source>
        <dbReference type="EMBL" id="ASJ25989.1"/>
    </source>
</evidence>
<evidence type="ECO:0000256" key="2">
    <source>
        <dbReference type="ARBA" id="ARBA00023002"/>
    </source>
</evidence>
<evidence type="ECO:0000256" key="1">
    <source>
        <dbReference type="ARBA" id="ARBA00007198"/>
    </source>
</evidence>
<dbReference type="Proteomes" id="UP000197424">
    <property type="component" value="Chromosome"/>
</dbReference>
<sequence>MPAESGVAPLPSIGQNESLMILPGLPMTAVTVYHNPRCSKSREALRLLEEAGVTPVVVDYQKTPLTEAGLVQVLRRLGCEARDIMRRDEPEYRELFLDDVTLSEAHLLGAIVEHPRLLQRPIVVAGDRAVIARPPSLALELVGLAARPEPA</sequence>
<dbReference type="InterPro" id="IPR006660">
    <property type="entry name" value="Arsenate_reductase-like"/>
</dbReference>
<dbReference type="Pfam" id="PF03960">
    <property type="entry name" value="ArsC"/>
    <property type="match status" value="1"/>
</dbReference>
<dbReference type="EMBL" id="CP022115">
    <property type="protein sequence ID" value="ASJ25989.1"/>
    <property type="molecule type" value="Genomic_DNA"/>
</dbReference>
<proteinExistence type="inferred from homology"/>
<organism evidence="5 6">
    <name type="scientific">Laribacter hongkongensis</name>
    <dbReference type="NCBI Taxonomy" id="168471"/>
    <lineage>
        <taxon>Bacteria</taxon>
        <taxon>Pseudomonadati</taxon>
        <taxon>Pseudomonadota</taxon>
        <taxon>Betaproteobacteria</taxon>
        <taxon>Neisseriales</taxon>
        <taxon>Aquaspirillaceae</taxon>
        <taxon>Laribacter</taxon>
    </lineage>
</organism>
<dbReference type="GO" id="GO:0008794">
    <property type="term" value="F:arsenate reductase (glutaredoxin) activity"/>
    <property type="evidence" value="ECO:0007669"/>
    <property type="project" value="UniProtKB-UniRule"/>
</dbReference>
<gene>
    <name evidence="5" type="ORF">LHGZ1_3158</name>
</gene>
<evidence type="ECO:0000256" key="4">
    <source>
        <dbReference type="RuleBase" id="RU362029"/>
    </source>
</evidence>
<dbReference type="AlphaFoldDB" id="A0A248LNB1"/>
<dbReference type="PROSITE" id="PS51353">
    <property type="entry name" value="ARSC"/>
    <property type="match status" value="1"/>
</dbReference>
<protein>
    <recommendedName>
        <fullName evidence="4">Arsenate reductase</fullName>
        <ecNumber evidence="4">1.20.4.1</ecNumber>
    </recommendedName>
</protein>
<dbReference type="PANTHER" id="PTHR30041:SF4">
    <property type="entry name" value="ARSENATE REDUCTASE"/>
    <property type="match status" value="1"/>
</dbReference>
<dbReference type="InterPro" id="IPR006659">
    <property type="entry name" value="Arsenate_reductase"/>
</dbReference>
<evidence type="ECO:0000256" key="3">
    <source>
        <dbReference type="PROSITE-ProRule" id="PRU01282"/>
    </source>
</evidence>
<dbReference type="SUPFAM" id="SSF52833">
    <property type="entry name" value="Thioredoxin-like"/>
    <property type="match status" value="1"/>
</dbReference>
<dbReference type="EC" id="1.20.4.1" evidence="4"/>
<accession>A0A248LNB1</accession>
<name>A0A248LNB1_9NEIS</name>
<dbReference type="NCBIfam" id="TIGR00014">
    <property type="entry name" value="arsC"/>
    <property type="match status" value="1"/>
</dbReference>
<keyword evidence="2 4" id="KW-0560">Oxidoreductase</keyword>
<evidence type="ECO:0000313" key="6">
    <source>
        <dbReference type="Proteomes" id="UP000197424"/>
    </source>
</evidence>
<dbReference type="PANTHER" id="PTHR30041">
    <property type="entry name" value="ARSENATE REDUCTASE"/>
    <property type="match status" value="1"/>
</dbReference>
<dbReference type="Gene3D" id="3.40.30.10">
    <property type="entry name" value="Glutaredoxin"/>
    <property type="match status" value="1"/>
</dbReference>
<comment type="similarity">
    <text evidence="1 3 4">Belongs to the ArsC family.</text>
</comment>
<comment type="catalytic activity">
    <reaction evidence="4">
        <text>[glutaredoxin]-dithiol + arsenate + glutathione + H(+) = glutathionyl-S-S-[glutaredoxin] + arsenite + H2O</text>
        <dbReference type="Rhea" id="RHEA:22016"/>
        <dbReference type="Rhea" id="RHEA-COMP:10729"/>
        <dbReference type="Rhea" id="RHEA-COMP:17668"/>
        <dbReference type="ChEBI" id="CHEBI:15377"/>
        <dbReference type="ChEBI" id="CHEBI:15378"/>
        <dbReference type="ChEBI" id="CHEBI:29242"/>
        <dbReference type="ChEBI" id="CHEBI:29950"/>
        <dbReference type="ChEBI" id="CHEBI:48597"/>
        <dbReference type="ChEBI" id="CHEBI:57925"/>
        <dbReference type="ChEBI" id="CHEBI:146199"/>
        <dbReference type="EC" id="1.20.4.1"/>
    </reaction>
</comment>
<reference evidence="6" key="1">
    <citation type="submission" date="2017-06" db="EMBL/GenBank/DDBJ databases">
        <title>Whole genome sequence of Laribacter hongkongensis LHGZ1.</title>
        <authorList>
            <person name="Chen D."/>
            <person name="Wu H."/>
            <person name="Chen J."/>
        </authorList>
    </citation>
    <scope>NUCLEOTIDE SEQUENCE [LARGE SCALE GENOMIC DNA]</scope>
    <source>
        <strain evidence="6">LHGZ1</strain>
    </source>
</reference>
<dbReference type="InterPro" id="IPR036249">
    <property type="entry name" value="Thioredoxin-like_sf"/>
</dbReference>